<evidence type="ECO:0000313" key="5">
    <source>
        <dbReference type="Ensembl" id="ENSXCOP00000008921.1"/>
    </source>
</evidence>
<comment type="similarity">
    <text evidence="1">Belongs to the TRAFAC class TrmE-Era-EngA-EngB-Septin-like GTPase superfamily. AIG1/Toc34/Toc159-like paraseptin GTPase family. IAN subfamily.</text>
</comment>
<evidence type="ECO:0000259" key="4">
    <source>
        <dbReference type="PROSITE" id="PS51720"/>
    </source>
</evidence>
<name>A0A3B5LGX1_9TELE</name>
<dbReference type="Gene3D" id="3.40.50.300">
    <property type="entry name" value="P-loop containing nucleotide triphosphate hydrolases"/>
    <property type="match status" value="1"/>
</dbReference>
<dbReference type="PANTHER" id="PTHR10903:SF62">
    <property type="entry name" value="GTPASE IMAP FAMILY MEMBER 4-LIKE-RELATED"/>
    <property type="match status" value="1"/>
</dbReference>
<dbReference type="Proteomes" id="UP000261380">
    <property type="component" value="Unplaced"/>
</dbReference>
<accession>A0A3B5LGX1</accession>
<dbReference type="PANTHER" id="PTHR10903">
    <property type="entry name" value="GTPASE, IMAP FAMILY MEMBER-RELATED"/>
    <property type="match status" value="1"/>
</dbReference>
<evidence type="ECO:0000256" key="2">
    <source>
        <dbReference type="ARBA" id="ARBA00022741"/>
    </source>
</evidence>
<keyword evidence="3" id="KW-0342">GTP-binding</keyword>
<evidence type="ECO:0000313" key="6">
    <source>
        <dbReference type="Proteomes" id="UP000261380"/>
    </source>
</evidence>
<dbReference type="GO" id="GO:0005525">
    <property type="term" value="F:GTP binding"/>
    <property type="evidence" value="ECO:0007669"/>
    <property type="project" value="UniProtKB-KW"/>
</dbReference>
<dbReference type="InterPro" id="IPR006703">
    <property type="entry name" value="G_AIG1"/>
</dbReference>
<keyword evidence="6" id="KW-1185">Reference proteome</keyword>
<keyword evidence="2" id="KW-0547">Nucleotide-binding</keyword>
<dbReference type="SUPFAM" id="SSF52540">
    <property type="entry name" value="P-loop containing nucleoside triphosphate hydrolases"/>
    <property type="match status" value="1"/>
</dbReference>
<evidence type="ECO:0000256" key="3">
    <source>
        <dbReference type="ARBA" id="ARBA00023134"/>
    </source>
</evidence>
<organism evidence="5 6">
    <name type="scientific">Xiphophorus couchianus</name>
    <name type="common">Monterrey platyfish</name>
    <dbReference type="NCBI Taxonomy" id="32473"/>
    <lineage>
        <taxon>Eukaryota</taxon>
        <taxon>Metazoa</taxon>
        <taxon>Chordata</taxon>
        <taxon>Craniata</taxon>
        <taxon>Vertebrata</taxon>
        <taxon>Euteleostomi</taxon>
        <taxon>Actinopterygii</taxon>
        <taxon>Neopterygii</taxon>
        <taxon>Teleostei</taxon>
        <taxon>Neoteleostei</taxon>
        <taxon>Acanthomorphata</taxon>
        <taxon>Ovalentaria</taxon>
        <taxon>Atherinomorphae</taxon>
        <taxon>Cyprinodontiformes</taxon>
        <taxon>Poeciliidae</taxon>
        <taxon>Poeciliinae</taxon>
        <taxon>Xiphophorus</taxon>
    </lineage>
</organism>
<dbReference type="AlphaFoldDB" id="A0A3B5LGX1"/>
<dbReference type="InterPro" id="IPR045058">
    <property type="entry name" value="GIMA/IAN/Toc"/>
</dbReference>
<dbReference type="Pfam" id="PF04548">
    <property type="entry name" value="AIG1"/>
    <property type="match status" value="1"/>
</dbReference>
<dbReference type="PROSITE" id="PS51720">
    <property type="entry name" value="G_AIG1"/>
    <property type="match status" value="1"/>
</dbReference>
<evidence type="ECO:0000256" key="1">
    <source>
        <dbReference type="ARBA" id="ARBA00008535"/>
    </source>
</evidence>
<reference evidence="5" key="2">
    <citation type="submission" date="2025-09" db="UniProtKB">
        <authorList>
            <consortium name="Ensembl"/>
        </authorList>
    </citation>
    <scope>IDENTIFICATION</scope>
</reference>
<feature type="domain" description="AIG1-type G" evidence="4">
    <location>
        <begin position="11"/>
        <end position="219"/>
    </location>
</feature>
<dbReference type="STRING" id="32473.ENSXCOP00000008921"/>
<proteinExistence type="inferred from homology"/>
<dbReference type="Ensembl" id="ENSXCOT00000009027.1">
    <property type="protein sequence ID" value="ENSXCOP00000008921.1"/>
    <property type="gene ID" value="ENSXCOG00000006802.1"/>
</dbReference>
<sequence>MQTYLQKRFIVDTLRIVLLGKTGCGKSSLANTILGKDVFEVKNFTSSAVTHCQSETQRVHGRSLTVVDTPGFFHSGLSEKEQKREIKRCTSACAPGPHAFLIVLKVEKFTEQERQVVRIVQECFSAEAFKYSAVVFTHGDQLAEGTKIEEFIRKNQQLKDLVDKCGGRCHVVDNKYWKNKQDEVRNNQFQVEQLLNAVGKMVTENHGGWYSTKMLQDWQKQNQQPLLLSTTHFPSDLEKYFSYIYNSVCYCFTVVSYSCSSCATTHCPTNCTNTWKWFAYKSTKKCSQHHSYCSSS</sequence>
<protein>
    <recommendedName>
        <fullName evidence="4">AIG1-type G domain-containing protein</fullName>
    </recommendedName>
</protein>
<dbReference type="FunFam" id="3.40.50.300:FF:000366">
    <property type="entry name" value="GTPase, IMAP family member 2"/>
    <property type="match status" value="1"/>
</dbReference>
<reference evidence="5" key="1">
    <citation type="submission" date="2025-08" db="UniProtKB">
        <authorList>
            <consortium name="Ensembl"/>
        </authorList>
    </citation>
    <scope>IDENTIFICATION</scope>
</reference>
<dbReference type="GeneTree" id="ENSGT01150000286992"/>
<dbReference type="CDD" id="cd01852">
    <property type="entry name" value="AIG1"/>
    <property type="match status" value="1"/>
</dbReference>
<dbReference type="InterPro" id="IPR027417">
    <property type="entry name" value="P-loop_NTPase"/>
</dbReference>